<dbReference type="OrthoDB" id="796581at2"/>
<protein>
    <recommendedName>
        <fullName evidence="3">Knr4/Smi1-like domain-containing protein</fullName>
    </recommendedName>
</protein>
<keyword evidence="2" id="KW-1185">Reference proteome</keyword>
<sequence length="136" mass="15709">MENAIFEIVQQWRSEEVKLHPGVLLPSIQGVEKMIGFIFPVEFKELYTQVDGFADFDMRENMFSIWPLGVIVDEYERDDDKEYVGFSDYLIHSHSIGFLKGRAGIFKNYGRGEYILIANSFIEAIQLINSDAAIIY</sequence>
<dbReference type="AlphaFoldDB" id="A0A1M5VRP8"/>
<dbReference type="EMBL" id="FQWQ01000004">
    <property type="protein sequence ID" value="SHH77593.1"/>
    <property type="molecule type" value="Genomic_DNA"/>
</dbReference>
<dbReference type="Gene3D" id="3.40.1580.10">
    <property type="entry name" value="SMI1/KNR4-like"/>
    <property type="match status" value="1"/>
</dbReference>
<proteinExistence type="predicted"/>
<dbReference type="InterPro" id="IPR037883">
    <property type="entry name" value="Knr4/Smi1-like_sf"/>
</dbReference>
<gene>
    <name evidence="1" type="ORF">SAMN04488109_5319</name>
</gene>
<evidence type="ECO:0000313" key="1">
    <source>
        <dbReference type="EMBL" id="SHH77593.1"/>
    </source>
</evidence>
<organism evidence="1 2">
    <name type="scientific">Chryseolinea serpens</name>
    <dbReference type="NCBI Taxonomy" id="947013"/>
    <lineage>
        <taxon>Bacteria</taxon>
        <taxon>Pseudomonadati</taxon>
        <taxon>Bacteroidota</taxon>
        <taxon>Cytophagia</taxon>
        <taxon>Cytophagales</taxon>
        <taxon>Fulvivirgaceae</taxon>
        <taxon>Chryseolinea</taxon>
    </lineage>
</organism>
<name>A0A1M5VRP8_9BACT</name>
<evidence type="ECO:0000313" key="2">
    <source>
        <dbReference type="Proteomes" id="UP000184212"/>
    </source>
</evidence>
<evidence type="ECO:0008006" key="3">
    <source>
        <dbReference type="Google" id="ProtNLM"/>
    </source>
</evidence>
<reference evidence="1 2" key="1">
    <citation type="submission" date="2016-11" db="EMBL/GenBank/DDBJ databases">
        <authorList>
            <person name="Jaros S."/>
            <person name="Januszkiewicz K."/>
            <person name="Wedrychowicz H."/>
        </authorList>
    </citation>
    <scope>NUCLEOTIDE SEQUENCE [LARGE SCALE GENOMIC DNA]</scope>
    <source>
        <strain evidence="1 2">DSM 24574</strain>
    </source>
</reference>
<dbReference type="RefSeq" id="WP_073140679.1">
    <property type="nucleotide sequence ID" value="NZ_FQWQ01000004.1"/>
</dbReference>
<dbReference type="Proteomes" id="UP000184212">
    <property type="component" value="Unassembled WGS sequence"/>
</dbReference>
<dbReference type="SUPFAM" id="SSF160631">
    <property type="entry name" value="SMI1/KNR4-like"/>
    <property type="match status" value="1"/>
</dbReference>
<accession>A0A1M5VRP8</accession>